<organism evidence="2 3">
    <name type="scientific">Hymenobacter qilianensis</name>
    <dbReference type="NCBI Taxonomy" id="1385715"/>
    <lineage>
        <taxon>Bacteria</taxon>
        <taxon>Pseudomonadati</taxon>
        <taxon>Bacteroidota</taxon>
        <taxon>Cytophagia</taxon>
        <taxon>Cytophagales</taxon>
        <taxon>Hymenobacteraceae</taxon>
        <taxon>Hymenobacter</taxon>
    </lineage>
</organism>
<sequence>MPLHRLLFDKLNKIYEPSATIDDVFKGHDITFVTNENGEPVTLFIGKRRPDGVIIGERYKRTIKRAPGDAQTAASHWDLKGKSHM</sequence>
<feature type="region of interest" description="Disordered" evidence="1">
    <location>
        <begin position="66"/>
        <end position="85"/>
    </location>
</feature>
<dbReference type="KEGG" id="hqi:H9L05_06315"/>
<dbReference type="RefSeq" id="WP_187733461.1">
    <property type="nucleotide sequence ID" value="NZ_BMFN01000001.1"/>
</dbReference>
<accession>A0A7H0GY75</accession>
<evidence type="ECO:0000256" key="1">
    <source>
        <dbReference type="SAM" id="MobiDB-lite"/>
    </source>
</evidence>
<evidence type="ECO:0000313" key="3">
    <source>
        <dbReference type="Proteomes" id="UP000516093"/>
    </source>
</evidence>
<evidence type="ECO:0000313" key="2">
    <source>
        <dbReference type="EMBL" id="QNP53241.1"/>
    </source>
</evidence>
<keyword evidence="3" id="KW-1185">Reference proteome</keyword>
<dbReference type="AlphaFoldDB" id="A0A7H0GY75"/>
<dbReference type="EMBL" id="CP060784">
    <property type="protein sequence ID" value="QNP53241.1"/>
    <property type="molecule type" value="Genomic_DNA"/>
</dbReference>
<name>A0A7H0GY75_9BACT</name>
<proteinExistence type="predicted"/>
<reference evidence="2 3" key="1">
    <citation type="submission" date="2020-08" db="EMBL/GenBank/DDBJ databases">
        <title>Genome sequence of Hymenobacter qilianensis JCM 19763T.</title>
        <authorList>
            <person name="Hyun D.-W."/>
            <person name="Bae J.-W."/>
        </authorList>
    </citation>
    <scope>NUCLEOTIDE SEQUENCE [LARGE SCALE GENOMIC DNA]</scope>
    <source>
        <strain evidence="2 3">JCM 19763</strain>
    </source>
</reference>
<dbReference type="Proteomes" id="UP000516093">
    <property type="component" value="Chromosome"/>
</dbReference>
<gene>
    <name evidence="2" type="ORF">H9L05_06315</name>
</gene>
<protein>
    <submittedName>
        <fullName evidence="2">Uncharacterized protein</fullName>
    </submittedName>
</protein>